<name>A0A3S4I810_CITKO</name>
<gene>
    <name evidence="1" type="ORF">NCTC11075_03820</name>
</gene>
<organism evidence="1 2">
    <name type="scientific">Citrobacter koseri</name>
    <name type="common">Citrobacter diversus</name>
    <dbReference type="NCBI Taxonomy" id="545"/>
    <lineage>
        <taxon>Bacteria</taxon>
        <taxon>Pseudomonadati</taxon>
        <taxon>Pseudomonadota</taxon>
        <taxon>Gammaproteobacteria</taxon>
        <taxon>Enterobacterales</taxon>
        <taxon>Enterobacteriaceae</taxon>
        <taxon>Citrobacter</taxon>
    </lineage>
</organism>
<accession>A0A3S4I810</accession>
<evidence type="ECO:0000313" key="2">
    <source>
        <dbReference type="Proteomes" id="UP000270272"/>
    </source>
</evidence>
<evidence type="ECO:0000313" key="1">
    <source>
        <dbReference type="EMBL" id="VEB92951.1"/>
    </source>
</evidence>
<dbReference type="AlphaFoldDB" id="A0A3S4I810"/>
<proteinExistence type="predicted"/>
<sequence length="49" mass="5361">MAQVSPRMPSFTDFHGAANARRLAFHPLDVLSFTDHRPLVGPSIAFAPL</sequence>
<dbReference type="Proteomes" id="UP000270272">
    <property type="component" value="Chromosome"/>
</dbReference>
<reference evidence="1 2" key="1">
    <citation type="submission" date="2018-12" db="EMBL/GenBank/DDBJ databases">
        <authorList>
            <consortium name="Pathogen Informatics"/>
        </authorList>
    </citation>
    <scope>NUCLEOTIDE SEQUENCE [LARGE SCALE GENOMIC DNA]</scope>
    <source>
        <strain evidence="1 2">NCTC11075</strain>
    </source>
</reference>
<dbReference type="EMBL" id="LR134204">
    <property type="protein sequence ID" value="VEB92951.1"/>
    <property type="molecule type" value="Genomic_DNA"/>
</dbReference>
<protein>
    <submittedName>
        <fullName evidence="1">Uncharacterized protein</fullName>
    </submittedName>
</protein>